<keyword evidence="1" id="KW-0067">ATP-binding</keyword>
<name>A0ACC1HPV5_9FUNG</name>
<keyword evidence="2" id="KW-1185">Reference proteome</keyword>
<protein>
    <submittedName>
        <fullName evidence="1">ATP-dependent RNA helicase dbp2</fullName>
        <ecNumber evidence="1">3.6.4.13</ecNumber>
    </submittedName>
</protein>
<evidence type="ECO:0000313" key="2">
    <source>
        <dbReference type="Proteomes" id="UP001145114"/>
    </source>
</evidence>
<organism evidence="1 2">
    <name type="scientific">Spiromyces aspiralis</name>
    <dbReference type="NCBI Taxonomy" id="68401"/>
    <lineage>
        <taxon>Eukaryota</taxon>
        <taxon>Fungi</taxon>
        <taxon>Fungi incertae sedis</taxon>
        <taxon>Zoopagomycota</taxon>
        <taxon>Kickxellomycotina</taxon>
        <taxon>Kickxellomycetes</taxon>
        <taxon>Kickxellales</taxon>
        <taxon>Kickxellaceae</taxon>
        <taxon>Spiromyces</taxon>
    </lineage>
</organism>
<gene>
    <name evidence="1" type="primary">DBP2</name>
    <name evidence="1" type="ORF">EV182_000197</name>
</gene>
<evidence type="ECO:0000313" key="1">
    <source>
        <dbReference type="EMBL" id="KAJ1675984.1"/>
    </source>
</evidence>
<dbReference type="Proteomes" id="UP001145114">
    <property type="component" value="Unassembled WGS sequence"/>
</dbReference>
<comment type="caution">
    <text evidence="1">The sequence shown here is derived from an EMBL/GenBank/DDBJ whole genome shotgun (WGS) entry which is preliminary data.</text>
</comment>
<dbReference type="EC" id="3.6.4.13" evidence="1"/>
<keyword evidence="1" id="KW-0378">Hydrolase</keyword>
<reference evidence="1" key="1">
    <citation type="submission" date="2022-06" db="EMBL/GenBank/DDBJ databases">
        <title>Phylogenomic reconstructions and comparative analyses of Kickxellomycotina fungi.</title>
        <authorList>
            <person name="Reynolds N.K."/>
            <person name="Stajich J.E."/>
            <person name="Barry K."/>
            <person name="Grigoriev I.V."/>
            <person name="Crous P."/>
            <person name="Smith M.E."/>
        </authorList>
    </citation>
    <scope>NUCLEOTIDE SEQUENCE</scope>
    <source>
        <strain evidence="1">RSA 2271</strain>
    </source>
</reference>
<dbReference type="EMBL" id="JAMZIH010005147">
    <property type="protein sequence ID" value="KAJ1675984.1"/>
    <property type="molecule type" value="Genomic_DNA"/>
</dbReference>
<keyword evidence="1" id="KW-0547">Nucleotide-binding</keyword>
<proteinExistence type="predicted"/>
<accession>A0ACC1HPV5</accession>
<keyword evidence="1" id="KW-0347">Helicase</keyword>
<sequence>MAPPPPTEVDGWGTSHQNGANSGADAFSTPAASSGPTKDPWSVGASAGGGSTIVGEKRDHYSSGSRGGGGGGDYGHHASSSHGNTRGRHEYERERKDHHDSRRDSRSGGGGSNSYRDRERDSRGSYHGGRSRSRDYGYSSRRDYGNRDYGYGSRRDEREYKSSYDPYSRPQLSSYSSGAGSYMPPQSSSSSSHPPRYDSGPRGGFGGDGFGPGRGLRDVQHWDIGALAKFEKNFYVESSVVAARSNAEIEEYRRKHEIKVYGTNIPKPIEAFSETSFPDYVMTEIRALGFEKPTAIQAQGWPMALSGRDMVGIAATGSGKTLAYSLPAIVHINAQPLLKPGDGPIVLILAPTRELAVQIQKECAKYGASSRIKNTCVYGGVPRGPQIRDLRRGVEICIATPGRLIDMLEAGVTNLRRVTYLVLDEADRMLDMGFEPQIRKIIGQIRPDRQTLMWSATWPKEVQQLARDFLKDFIQVTIGSEDLAASHQIKQIVEVISDFDKRNRLVTHLEKIMSYKENKTLIFTMTKRGADDITRTLRQDGWPALAIHGDKSQSERDWVLSEFRSGKSPIMVATDVASRGLDIKDVKFVINFDFPNNVEDYIHRIGRTGRAGATGTSITFLTSADSRHANALIKILTEAKQDVPPPLEELSRSSYGGGGRGGGRGRGGRGGGGSRFGGGGGYGGGGYGGSGYSGGGYGGSYGGAYGGGYSGGSAGYGGSNGYGGGAPPAYGGGGYSGGW</sequence>